<dbReference type="SUPFAM" id="SSF47781">
    <property type="entry name" value="RuvA domain 2-like"/>
    <property type="match status" value="1"/>
</dbReference>
<dbReference type="SMART" id="SM00278">
    <property type="entry name" value="HhH1"/>
    <property type="match status" value="2"/>
</dbReference>
<dbReference type="InterPro" id="IPR019554">
    <property type="entry name" value="Soluble_ligand-bd"/>
</dbReference>
<feature type="domain" description="Helix-hairpin-helix DNA-binding motif class 1" evidence="3">
    <location>
        <begin position="251"/>
        <end position="270"/>
    </location>
</feature>
<keyword evidence="5" id="KW-1185">Reference proteome</keyword>
<keyword evidence="2" id="KW-1133">Transmembrane helix</keyword>
<feature type="region of interest" description="Disordered" evidence="1">
    <location>
        <begin position="209"/>
        <end position="239"/>
    </location>
</feature>
<dbReference type="GO" id="GO:0003677">
    <property type="term" value="F:DNA binding"/>
    <property type="evidence" value="ECO:0007669"/>
    <property type="project" value="InterPro"/>
</dbReference>
<organism evidence="4 5">
    <name type="scientific">Rarobacter incanus</name>
    <dbReference type="NCBI Taxonomy" id="153494"/>
    <lineage>
        <taxon>Bacteria</taxon>
        <taxon>Bacillati</taxon>
        <taxon>Actinomycetota</taxon>
        <taxon>Actinomycetes</taxon>
        <taxon>Micrococcales</taxon>
        <taxon>Rarobacteraceae</taxon>
        <taxon>Rarobacter</taxon>
    </lineage>
</organism>
<dbReference type="Gene3D" id="1.10.150.320">
    <property type="entry name" value="Photosystem II 12 kDa extrinsic protein"/>
    <property type="match status" value="1"/>
</dbReference>
<dbReference type="PANTHER" id="PTHR21180">
    <property type="entry name" value="ENDONUCLEASE/EXONUCLEASE/PHOSPHATASE FAMILY DOMAIN-CONTAINING PROTEIN 1"/>
    <property type="match status" value="1"/>
</dbReference>
<dbReference type="Pfam" id="PF12836">
    <property type="entry name" value="HHH_3"/>
    <property type="match status" value="1"/>
</dbReference>
<keyword evidence="2" id="KW-0812">Transmembrane</keyword>
<accession>A0A542SN07</accession>
<evidence type="ECO:0000313" key="4">
    <source>
        <dbReference type="EMBL" id="TQK75958.1"/>
    </source>
</evidence>
<dbReference type="InterPro" id="IPR010994">
    <property type="entry name" value="RuvA_2-like"/>
</dbReference>
<dbReference type="Gene3D" id="3.10.560.10">
    <property type="entry name" value="Outer membrane lipoprotein wza domain like"/>
    <property type="match status" value="1"/>
</dbReference>
<feature type="region of interest" description="Disordered" evidence="1">
    <location>
        <begin position="1"/>
        <end position="43"/>
    </location>
</feature>
<feature type="compositionally biased region" description="Low complexity" evidence="1">
    <location>
        <begin position="20"/>
        <end position="34"/>
    </location>
</feature>
<dbReference type="GO" id="GO:0015628">
    <property type="term" value="P:protein secretion by the type II secretion system"/>
    <property type="evidence" value="ECO:0007669"/>
    <property type="project" value="TreeGrafter"/>
</dbReference>
<gene>
    <name evidence="4" type="ORF">FB389_0602</name>
</gene>
<dbReference type="PANTHER" id="PTHR21180:SF32">
    <property type="entry name" value="ENDONUCLEASE_EXONUCLEASE_PHOSPHATASE FAMILY DOMAIN-CONTAINING PROTEIN 1"/>
    <property type="match status" value="1"/>
</dbReference>
<name>A0A542SN07_9MICO</name>
<feature type="compositionally biased region" description="Low complexity" evidence="1">
    <location>
        <begin position="98"/>
        <end position="112"/>
    </location>
</feature>
<sequence>MKHMSHGAADADRWGSAGVDSDSAGDRWGSAGADSDSDLDRDNRSLGRSYAVGSRWSLGRIALVAVAFILAGSAVFAWWVGRADPPISVYGGAGASTGDTAQGAGETAQGDDAGQGGSGSMAADPAAGSSGISDQDALSAGTAGSAVETIAVHVVGAVNKPGVVYLRSGARGVDAVAAAGGLKANADARRINLAQPVSDGQQVVVPKRGEAAGTGSNATSSSAGSEGVASGSGQASEGGTELVDINNADAAQLQRLPGIGPAMAERIIAWRKDTGGCKAISDLLAVSGIGDARLEAIKDLITCGGGA</sequence>
<feature type="transmembrane region" description="Helical" evidence="2">
    <location>
        <begin position="58"/>
        <end position="80"/>
    </location>
</feature>
<evidence type="ECO:0000256" key="1">
    <source>
        <dbReference type="SAM" id="MobiDB-lite"/>
    </source>
</evidence>
<dbReference type="InterPro" id="IPR051675">
    <property type="entry name" value="Endo/Exo/Phosphatase_dom_1"/>
</dbReference>
<proteinExistence type="predicted"/>
<evidence type="ECO:0000313" key="5">
    <source>
        <dbReference type="Proteomes" id="UP000316181"/>
    </source>
</evidence>
<dbReference type="OrthoDB" id="9758724at2"/>
<protein>
    <submittedName>
        <fullName evidence="4">Competence protein ComEA</fullName>
    </submittedName>
</protein>
<keyword evidence="2" id="KW-0472">Membrane</keyword>
<dbReference type="NCBIfam" id="TIGR00426">
    <property type="entry name" value="competence protein ComEA helix-hairpin-helix repeat region"/>
    <property type="match status" value="1"/>
</dbReference>
<dbReference type="Proteomes" id="UP000316181">
    <property type="component" value="Unassembled WGS sequence"/>
</dbReference>
<dbReference type="InterPro" id="IPR003583">
    <property type="entry name" value="Hlx-hairpin-Hlx_DNA-bd_motif"/>
</dbReference>
<dbReference type="GO" id="GO:0015627">
    <property type="term" value="C:type II protein secretion system complex"/>
    <property type="evidence" value="ECO:0007669"/>
    <property type="project" value="TreeGrafter"/>
</dbReference>
<dbReference type="RefSeq" id="WP_142111290.1">
    <property type="nucleotide sequence ID" value="NZ_BAAATB010000008.1"/>
</dbReference>
<comment type="caution">
    <text evidence="4">The sequence shown here is derived from an EMBL/GenBank/DDBJ whole genome shotgun (WGS) entry which is preliminary data.</text>
</comment>
<dbReference type="GO" id="GO:0006281">
    <property type="term" value="P:DNA repair"/>
    <property type="evidence" value="ECO:0007669"/>
    <property type="project" value="InterPro"/>
</dbReference>
<dbReference type="EMBL" id="VFNV01000001">
    <property type="protein sequence ID" value="TQK75958.1"/>
    <property type="molecule type" value="Genomic_DNA"/>
</dbReference>
<dbReference type="InterPro" id="IPR004509">
    <property type="entry name" value="Competence_ComEA_HhH"/>
</dbReference>
<evidence type="ECO:0000259" key="3">
    <source>
        <dbReference type="SMART" id="SM00278"/>
    </source>
</evidence>
<reference evidence="4 5" key="1">
    <citation type="submission" date="2019-06" db="EMBL/GenBank/DDBJ databases">
        <title>Sequencing the genomes of 1000 actinobacteria strains.</title>
        <authorList>
            <person name="Klenk H.-P."/>
        </authorList>
    </citation>
    <scope>NUCLEOTIDE SEQUENCE [LARGE SCALE GENOMIC DNA]</scope>
    <source>
        <strain evidence="4 5">DSM 10596</strain>
    </source>
</reference>
<dbReference type="Pfam" id="PF10531">
    <property type="entry name" value="SLBB"/>
    <property type="match status" value="1"/>
</dbReference>
<dbReference type="AlphaFoldDB" id="A0A542SN07"/>
<feature type="domain" description="Helix-hairpin-helix DNA-binding motif class 1" evidence="3">
    <location>
        <begin position="281"/>
        <end position="300"/>
    </location>
</feature>
<feature type="region of interest" description="Disordered" evidence="1">
    <location>
        <begin position="98"/>
        <end position="137"/>
    </location>
</feature>
<evidence type="ECO:0000256" key="2">
    <source>
        <dbReference type="SAM" id="Phobius"/>
    </source>
</evidence>
<feature type="compositionally biased region" description="Low complexity" evidence="1">
    <location>
        <begin position="211"/>
        <end position="239"/>
    </location>
</feature>